<dbReference type="AlphaFoldDB" id="A0A9P9ANY7"/>
<evidence type="ECO:0000313" key="2">
    <source>
        <dbReference type="Proteomes" id="UP000777438"/>
    </source>
</evidence>
<accession>A0A9P9ANY7</accession>
<protein>
    <submittedName>
        <fullName evidence="1">Uncharacterized protein</fullName>
    </submittedName>
</protein>
<keyword evidence="2" id="KW-1185">Reference proteome</keyword>
<dbReference type="OrthoDB" id="10071171at2759"/>
<dbReference type="EMBL" id="JAGPYM010000014">
    <property type="protein sequence ID" value="KAH6887712.1"/>
    <property type="molecule type" value="Genomic_DNA"/>
</dbReference>
<sequence>MICEVENRPCLELLGNTLSNTDVVQFFMGGYDRATPQADLVASFCPPQALEDLVSGSSCVKSENIALLDDRTNDGKTSVAREELGPLTPYDLHRELSKKRFQSHNDLVQAKALTGAFGSLENAGPCPPDADRRLIFITDLNCWSMMAIILTASQSQARALRDCFYRHLAFRGFIGCLIPPLDAIDFRLASLSFDLPFYSLVTALPANRPHDPRNLGTRGPLRRVTELSFLSREATEPVRDVEVDYLCEAQVSVLISGTNLQLWVAYCFVDTYFDSIYATDSVETYYSERTDETGNFYPDPFTGGQSDSNLPILNPLEFFLQVLGFRLAQVCTEWVKLTVWLRLKVDHYIETCPLTGFGVPLARDLDVLLAAKQSRDWVSQTRMILYSLSRTLSMVTDHWESTKSAGVFNAVSGPASRHLYSIYANFKQLDGVLRDLESLRGACDEYDAREAKTPSSKLAYLDLDLY</sequence>
<evidence type="ECO:0000313" key="1">
    <source>
        <dbReference type="EMBL" id="KAH6887712.1"/>
    </source>
</evidence>
<organism evidence="1 2">
    <name type="scientific">Thelonectria olida</name>
    <dbReference type="NCBI Taxonomy" id="1576542"/>
    <lineage>
        <taxon>Eukaryota</taxon>
        <taxon>Fungi</taxon>
        <taxon>Dikarya</taxon>
        <taxon>Ascomycota</taxon>
        <taxon>Pezizomycotina</taxon>
        <taxon>Sordariomycetes</taxon>
        <taxon>Hypocreomycetidae</taxon>
        <taxon>Hypocreales</taxon>
        <taxon>Nectriaceae</taxon>
        <taxon>Thelonectria</taxon>
    </lineage>
</organism>
<comment type="caution">
    <text evidence="1">The sequence shown here is derived from an EMBL/GenBank/DDBJ whole genome shotgun (WGS) entry which is preliminary data.</text>
</comment>
<gene>
    <name evidence="1" type="ORF">B0T10DRAFT_574880</name>
</gene>
<name>A0A9P9ANY7_9HYPO</name>
<reference evidence="1 2" key="1">
    <citation type="journal article" date="2021" name="Nat. Commun.">
        <title>Genetic determinants of endophytism in the Arabidopsis root mycobiome.</title>
        <authorList>
            <person name="Mesny F."/>
            <person name="Miyauchi S."/>
            <person name="Thiergart T."/>
            <person name="Pickel B."/>
            <person name="Atanasova L."/>
            <person name="Karlsson M."/>
            <person name="Huettel B."/>
            <person name="Barry K.W."/>
            <person name="Haridas S."/>
            <person name="Chen C."/>
            <person name="Bauer D."/>
            <person name="Andreopoulos W."/>
            <person name="Pangilinan J."/>
            <person name="LaButti K."/>
            <person name="Riley R."/>
            <person name="Lipzen A."/>
            <person name="Clum A."/>
            <person name="Drula E."/>
            <person name="Henrissat B."/>
            <person name="Kohler A."/>
            <person name="Grigoriev I.V."/>
            <person name="Martin F.M."/>
            <person name="Hacquard S."/>
        </authorList>
    </citation>
    <scope>NUCLEOTIDE SEQUENCE [LARGE SCALE GENOMIC DNA]</scope>
    <source>
        <strain evidence="1 2">MPI-CAGE-CH-0241</strain>
    </source>
</reference>
<dbReference type="Proteomes" id="UP000777438">
    <property type="component" value="Unassembled WGS sequence"/>
</dbReference>
<proteinExistence type="predicted"/>